<name>A0A0X7K3J1_9PSED</name>
<evidence type="ECO:0000313" key="1">
    <source>
        <dbReference type="EMBL" id="KWU50186.1"/>
    </source>
</evidence>
<dbReference type="Proteomes" id="UP000067111">
    <property type="component" value="Unassembled WGS sequence"/>
</dbReference>
<dbReference type="EMBL" id="LRMR01000016">
    <property type="protein sequence ID" value="KWU50186.1"/>
    <property type="molecule type" value="Genomic_DNA"/>
</dbReference>
<reference evidence="2" key="1">
    <citation type="submission" date="2016-01" db="EMBL/GenBank/DDBJ databases">
        <authorList>
            <person name="Gamez R.M."/>
            <person name="Rodriguez F."/>
            <person name="Bernal J.F."/>
            <person name="Agarwala R."/>
            <person name="Landsman D."/>
            <person name="Marino-Ramirez L."/>
        </authorList>
    </citation>
    <scope>NUCLEOTIDE SEQUENCE [LARGE SCALE GENOMIC DNA]</scope>
    <source>
        <strain evidence="2">Ps006</strain>
    </source>
</reference>
<comment type="caution">
    <text evidence="1">The sequence shown here is derived from an EMBL/GenBank/DDBJ whole genome shotgun (WGS) entry which is preliminary data.</text>
</comment>
<organism evidence="1 2">
    <name type="scientific">Pseudomonas palleroniana</name>
    <dbReference type="NCBI Taxonomy" id="191390"/>
    <lineage>
        <taxon>Bacteria</taxon>
        <taxon>Pseudomonadati</taxon>
        <taxon>Pseudomonadota</taxon>
        <taxon>Gammaproteobacteria</taxon>
        <taxon>Pseudomonadales</taxon>
        <taxon>Pseudomonadaceae</taxon>
        <taxon>Pseudomonas</taxon>
    </lineage>
</organism>
<dbReference type="RefSeq" id="WP_060754803.1">
    <property type="nucleotide sequence ID" value="NZ_LRMR01000016.1"/>
</dbReference>
<sequence>MTPHALADNQQRRKAFSDAWVGGPGAHLPVGPGIAIYAMDTAAGPGLALQVNRDVLRPRQLQRALERRFEQAVAFSGCFVYLDARGNLVIWHALPTQRQALDATISRLLSLASLETLDRRAAR</sequence>
<dbReference type="AlphaFoldDB" id="A0A0X7K3J1"/>
<proteinExistence type="predicted"/>
<evidence type="ECO:0000313" key="2">
    <source>
        <dbReference type="Proteomes" id="UP000067111"/>
    </source>
</evidence>
<dbReference type="OrthoDB" id="7017184at2"/>
<protein>
    <submittedName>
        <fullName evidence="1">Transcriptional regulator</fullName>
    </submittedName>
</protein>
<accession>A0A0X7K3J1</accession>
<gene>
    <name evidence="1" type="ORF">AWV77_13800</name>
</gene>